<keyword evidence="12" id="KW-1185">Reference proteome</keyword>
<dbReference type="PANTHER" id="PTHR37820:SF1">
    <property type="entry name" value="CELL DIVISION PROTEIN FTSQ"/>
    <property type="match status" value="1"/>
</dbReference>
<name>A0A1V4A7K7_9ACTN</name>
<evidence type="ECO:0000256" key="7">
    <source>
        <dbReference type="ARBA" id="ARBA00023306"/>
    </source>
</evidence>
<comment type="caution">
    <text evidence="11">The sequence shown here is derived from an EMBL/GenBank/DDBJ whole genome shotgun (WGS) entry which is preliminary data.</text>
</comment>
<dbReference type="STRING" id="83656.B1H18_17985"/>
<dbReference type="AlphaFoldDB" id="A0A1V4A7K7"/>
<comment type="function">
    <text evidence="8">Essential cell division protein.</text>
</comment>
<feature type="domain" description="POTRA" evidence="10">
    <location>
        <begin position="63"/>
        <end position="132"/>
    </location>
</feature>
<proteinExistence type="inferred from homology"/>
<reference evidence="11 12" key="1">
    <citation type="submission" date="2017-02" db="EMBL/GenBank/DDBJ databases">
        <title>Draft Genome Sequence of Streptomyces tsukubaensis F601, a Producer of the immunosuppressant tacrolimus FK506.</title>
        <authorList>
            <person name="Zong G."/>
            <person name="Zhong C."/>
            <person name="Fu J."/>
            <person name="Qin R."/>
            <person name="Cao G."/>
        </authorList>
    </citation>
    <scope>NUCLEOTIDE SEQUENCE [LARGE SCALE GENOMIC DNA]</scope>
    <source>
        <strain evidence="11 12">F601</strain>
    </source>
</reference>
<dbReference type="HAMAP" id="MF_00911">
    <property type="entry name" value="FtsQ_subfam"/>
    <property type="match status" value="1"/>
</dbReference>
<feature type="transmembrane region" description="Helical" evidence="8">
    <location>
        <begin position="39"/>
        <end position="58"/>
    </location>
</feature>
<evidence type="ECO:0000256" key="6">
    <source>
        <dbReference type="ARBA" id="ARBA00023136"/>
    </source>
</evidence>
<dbReference type="Pfam" id="PF08478">
    <property type="entry name" value="POTRA_1"/>
    <property type="match status" value="1"/>
</dbReference>
<dbReference type="GO" id="GO:0005886">
    <property type="term" value="C:plasma membrane"/>
    <property type="evidence" value="ECO:0007669"/>
    <property type="project" value="UniProtKB-SubCell"/>
</dbReference>
<dbReference type="GO" id="GO:0090529">
    <property type="term" value="P:cell septum assembly"/>
    <property type="evidence" value="ECO:0007669"/>
    <property type="project" value="InterPro"/>
</dbReference>
<gene>
    <name evidence="8" type="primary">ftsQ</name>
    <name evidence="11" type="ORF">B1H18_17985</name>
</gene>
<dbReference type="PANTHER" id="PTHR37820">
    <property type="entry name" value="CELL DIVISION PROTEIN DIVIB"/>
    <property type="match status" value="1"/>
</dbReference>
<comment type="subcellular location">
    <subcellularLocation>
        <location evidence="8">Cell membrane</location>
        <topology evidence="8">Single-pass type II membrane protein</topology>
    </subcellularLocation>
    <subcellularLocation>
        <location evidence="1">Membrane</location>
    </subcellularLocation>
    <text evidence="8">Localizes to the division septum.</text>
</comment>
<keyword evidence="3 8" id="KW-0132">Cell division</keyword>
<dbReference type="InterPro" id="IPR034746">
    <property type="entry name" value="POTRA"/>
</dbReference>
<keyword evidence="5 8" id="KW-1133">Transmembrane helix</keyword>
<keyword evidence="7 8" id="KW-0131">Cell cycle</keyword>
<evidence type="ECO:0000313" key="11">
    <source>
        <dbReference type="EMBL" id="OON77628.1"/>
    </source>
</evidence>
<dbReference type="Gene3D" id="3.10.20.310">
    <property type="entry name" value="membrane protein fhac"/>
    <property type="match status" value="1"/>
</dbReference>
<evidence type="ECO:0000313" key="12">
    <source>
        <dbReference type="Proteomes" id="UP000190539"/>
    </source>
</evidence>
<dbReference type="InterPro" id="IPR026579">
    <property type="entry name" value="FtsQ"/>
</dbReference>
<keyword evidence="2 8" id="KW-1003">Cell membrane</keyword>
<dbReference type="Proteomes" id="UP000190539">
    <property type="component" value="Unassembled WGS sequence"/>
</dbReference>
<evidence type="ECO:0000256" key="2">
    <source>
        <dbReference type="ARBA" id="ARBA00022475"/>
    </source>
</evidence>
<dbReference type="InterPro" id="IPR013685">
    <property type="entry name" value="POTRA_FtsQ_type"/>
</dbReference>
<evidence type="ECO:0000256" key="9">
    <source>
        <dbReference type="SAM" id="MobiDB-lite"/>
    </source>
</evidence>
<evidence type="ECO:0000259" key="10">
    <source>
        <dbReference type="PROSITE" id="PS51779"/>
    </source>
</evidence>
<organism evidence="11 12">
    <name type="scientific">Streptomyces tsukubensis</name>
    <dbReference type="NCBI Taxonomy" id="83656"/>
    <lineage>
        <taxon>Bacteria</taxon>
        <taxon>Bacillati</taxon>
        <taxon>Actinomycetota</taxon>
        <taxon>Actinomycetes</taxon>
        <taxon>Kitasatosporales</taxon>
        <taxon>Streptomycetaceae</taxon>
        <taxon>Streptomyces</taxon>
    </lineage>
</organism>
<keyword evidence="4 8" id="KW-0812">Transmembrane</keyword>
<dbReference type="EMBL" id="MVFC01000014">
    <property type="protein sequence ID" value="OON77628.1"/>
    <property type="molecule type" value="Genomic_DNA"/>
</dbReference>
<dbReference type="PROSITE" id="PS51779">
    <property type="entry name" value="POTRA"/>
    <property type="match status" value="1"/>
</dbReference>
<comment type="similarity">
    <text evidence="8">Belongs to the FtsQ/DivIB family. FtsQ subfamily.</text>
</comment>
<dbReference type="InterPro" id="IPR050487">
    <property type="entry name" value="FtsQ_DivIB"/>
</dbReference>
<protein>
    <recommendedName>
        <fullName evidence="8">Cell division protein FtsQ</fullName>
    </recommendedName>
</protein>
<evidence type="ECO:0000256" key="8">
    <source>
        <dbReference type="HAMAP-Rule" id="MF_00911"/>
    </source>
</evidence>
<feature type="region of interest" description="Disordered" evidence="9">
    <location>
        <begin position="1"/>
        <end position="32"/>
    </location>
</feature>
<evidence type="ECO:0000256" key="1">
    <source>
        <dbReference type="ARBA" id="ARBA00004370"/>
    </source>
</evidence>
<sequence length="266" mass="28354">MAGATTAKRGERRSAEGAPDDGRPSPRFRRPSMPRPRTLVLLIVAVVVLGGGGGWLLYGSEWLRAQRVTVSGLDVLSTAEVRSVAAVPVGSPLISVDTGAIEERLRRELPRIDSLEVERSWPHTIAVKVTERKAALIIEDDGKYTEVDAKGVRFATVDRAPGGVARLELAAGESPSLRRFGTGRLLREAVRVAADLPRAVAEEARTVKVRSYDAVSVRLTGGRTVEWGSGEKGHAKAVTLTALMKAAPKARHFDVSVPTAPAVSGS</sequence>
<accession>A0A1V4A7K7</accession>
<dbReference type="RefSeq" id="WP_077969176.1">
    <property type="nucleotide sequence ID" value="NZ_CP045178.1"/>
</dbReference>
<feature type="compositionally biased region" description="Basic and acidic residues" evidence="9">
    <location>
        <begin position="8"/>
        <end position="24"/>
    </location>
</feature>
<dbReference type="GO" id="GO:0043093">
    <property type="term" value="P:FtsZ-dependent cytokinesis"/>
    <property type="evidence" value="ECO:0007669"/>
    <property type="project" value="UniProtKB-UniRule"/>
</dbReference>
<keyword evidence="6 8" id="KW-0472">Membrane</keyword>
<evidence type="ECO:0000256" key="3">
    <source>
        <dbReference type="ARBA" id="ARBA00022618"/>
    </source>
</evidence>
<evidence type="ECO:0000256" key="5">
    <source>
        <dbReference type="ARBA" id="ARBA00022989"/>
    </source>
</evidence>
<dbReference type="GO" id="GO:0032153">
    <property type="term" value="C:cell division site"/>
    <property type="evidence" value="ECO:0007669"/>
    <property type="project" value="UniProtKB-UniRule"/>
</dbReference>
<dbReference type="OrthoDB" id="9790760at2"/>
<evidence type="ECO:0000256" key="4">
    <source>
        <dbReference type="ARBA" id="ARBA00022692"/>
    </source>
</evidence>